<dbReference type="OrthoDB" id="6502028at2"/>
<dbReference type="HOGENOM" id="CLU_054167_0_0_6"/>
<feature type="transmembrane region" description="Helical" evidence="5">
    <location>
        <begin position="132"/>
        <end position="153"/>
    </location>
</feature>
<feature type="transmembrane region" description="Helical" evidence="5">
    <location>
        <begin position="238"/>
        <end position="258"/>
    </location>
</feature>
<gene>
    <name evidence="7" type="primary">rfaL</name>
    <name evidence="7" type="ordered locus">PAJ_3108</name>
</gene>
<keyword evidence="3 5" id="KW-1133">Transmembrane helix</keyword>
<dbReference type="GO" id="GO:0016020">
    <property type="term" value="C:membrane"/>
    <property type="evidence" value="ECO:0007669"/>
    <property type="project" value="UniProtKB-SubCell"/>
</dbReference>
<evidence type="ECO:0000313" key="7">
    <source>
        <dbReference type="EMBL" id="BAK13188.1"/>
    </source>
</evidence>
<dbReference type="PANTHER" id="PTHR37422:SF17">
    <property type="entry name" value="O-ANTIGEN LIGASE"/>
    <property type="match status" value="1"/>
</dbReference>
<feature type="domain" description="O-antigen ligase-related" evidence="6">
    <location>
        <begin position="196"/>
        <end position="351"/>
    </location>
</feature>
<evidence type="ECO:0000313" key="8">
    <source>
        <dbReference type="Proteomes" id="UP000006690"/>
    </source>
</evidence>
<feature type="transmembrane region" description="Helical" evidence="5">
    <location>
        <begin position="191"/>
        <end position="208"/>
    </location>
</feature>
<feature type="transmembrane region" description="Helical" evidence="5">
    <location>
        <begin position="165"/>
        <end position="184"/>
    </location>
</feature>
<dbReference type="RefSeq" id="WP_014594899.1">
    <property type="nucleotide sequence ID" value="NC_017531.2"/>
</dbReference>
<dbReference type="PROSITE" id="PS51257">
    <property type="entry name" value="PROKAR_LIPOPROTEIN"/>
    <property type="match status" value="1"/>
</dbReference>
<protein>
    <submittedName>
        <fullName evidence="7">O-antigen ligase RfaL</fullName>
    </submittedName>
</protein>
<organism evidence="7 8">
    <name type="scientific">Pantoea ananatis (strain AJ13355)</name>
    <dbReference type="NCBI Taxonomy" id="932677"/>
    <lineage>
        <taxon>Bacteria</taxon>
        <taxon>Pseudomonadati</taxon>
        <taxon>Pseudomonadota</taxon>
        <taxon>Gammaproteobacteria</taxon>
        <taxon>Enterobacterales</taxon>
        <taxon>Erwiniaceae</taxon>
        <taxon>Pantoea</taxon>
    </lineage>
</organism>
<sequence length="418" mass="46537">MKLNHLIFKKEAPANFFSQLIFIGCAIAFITSPFGWAFGRNVFYLSSYLAFLVIVFHLRFYIADKKNLILPGAFFAVGIISIIWTAMYKQPGDFISLYRQYQSTGRLQIAAAFVLLAMLNTKIALQKNTVLAALVCGLAVNSYAIYQGVFLHIARVELNFDRATVAAYIITAVNLIFIKAVLLLKTRHRVLLFLAAFAFTYASILLTGTRAAMLAYPVLALMIVLMSTHVINRRHKIILFILVPIMLLLSAALFHKVITMRIQQFNQDIAHMHEQTGENSIISRLSMQTVAFRTSLEALWGESAEQRAAEAKVIVAQEPSLYGALPYLTVHMHNEVMETFSIKGIVGLLALAGLYLCLLRSAFTPYRNPALFAVTVSLITYGLSDVIFFSTEGTLIYCLAVIISGLLVKTPSVLQEAK</sequence>
<dbReference type="AlphaFoldDB" id="A0A0H3L5J7"/>
<dbReference type="InterPro" id="IPR051533">
    <property type="entry name" value="WaaL-like"/>
</dbReference>
<feature type="transmembrane region" description="Helical" evidence="5">
    <location>
        <begin position="68"/>
        <end position="87"/>
    </location>
</feature>
<keyword evidence="4 5" id="KW-0472">Membrane</keyword>
<dbReference type="PANTHER" id="PTHR37422">
    <property type="entry name" value="TEICHURONIC ACID BIOSYNTHESIS PROTEIN TUAE"/>
    <property type="match status" value="1"/>
</dbReference>
<accession>A0A0H3L5J7</accession>
<feature type="transmembrane region" description="Helical" evidence="5">
    <location>
        <begin position="12"/>
        <end position="36"/>
    </location>
</feature>
<reference evidence="8" key="1">
    <citation type="journal article" date="2012" name="Appl. Microbiol. Biotechnol.">
        <title>The complete genome sequence of Pantoea ananatis AJ13355, an organism with great biotechnological potential.</title>
        <authorList>
            <person name="Hara Y."/>
            <person name="Kadotani N."/>
            <person name="Izui H."/>
            <person name="Katashkina J.I."/>
            <person name="Kuvaeva T.M."/>
            <person name="Andreeva I.G."/>
            <person name="Golubeva L.I."/>
            <person name="Malko D.B."/>
            <person name="Makeev V.J."/>
            <person name="Mashko S.V."/>
            <person name="Kozlov Y.I."/>
        </authorList>
    </citation>
    <scope>NUCLEOTIDE SEQUENCE [LARGE SCALE GENOMIC DNA]</scope>
    <source>
        <strain evidence="8">AJ13355</strain>
    </source>
</reference>
<dbReference type="KEGG" id="paj:PAJ_3108"/>
<evidence type="ECO:0000259" key="6">
    <source>
        <dbReference type="Pfam" id="PF04932"/>
    </source>
</evidence>
<dbReference type="Pfam" id="PF04932">
    <property type="entry name" value="Wzy_C"/>
    <property type="match status" value="1"/>
</dbReference>
<dbReference type="InterPro" id="IPR007016">
    <property type="entry name" value="O-antigen_ligase-rel_domated"/>
</dbReference>
<keyword evidence="2 5" id="KW-0812">Transmembrane</keyword>
<evidence type="ECO:0000256" key="1">
    <source>
        <dbReference type="ARBA" id="ARBA00004141"/>
    </source>
</evidence>
<dbReference type="Proteomes" id="UP000006690">
    <property type="component" value="Chromosome"/>
</dbReference>
<dbReference type="EMBL" id="AP012032">
    <property type="protein sequence ID" value="BAK13188.1"/>
    <property type="molecule type" value="Genomic_DNA"/>
</dbReference>
<name>A0A0H3L5J7_PANAA</name>
<evidence type="ECO:0000256" key="2">
    <source>
        <dbReference type="ARBA" id="ARBA00022692"/>
    </source>
</evidence>
<keyword evidence="7" id="KW-0436">Ligase</keyword>
<proteinExistence type="predicted"/>
<dbReference type="eggNOG" id="COG3307">
    <property type="taxonomic scope" value="Bacteria"/>
</dbReference>
<comment type="subcellular location">
    <subcellularLocation>
        <location evidence="1">Membrane</location>
        <topology evidence="1">Multi-pass membrane protein</topology>
    </subcellularLocation>
</comment>
<feature type="transmembrane region" description="Helical" evidence="5">
    <location>
        <begin position="42"/>
        <end position="61"/>
    </location>
</feature>
<feature type="transmembrane region" description="Helical" evidence="5">
    <location>
        <begin position="394"/>
        <end position="414"/>
    </location>
</feature>
<feature type="transmembrane region" description="Helical" evidence="5">
    <location>
        <begin position="340"/>
        <end position="358"/>
    </location>
</feature>
<dbReference type="PATRIC" id="fig|932677.3.peg.3600"/>
<feature type="transmembrane region" description="Helical" evidence="5">
    <location>
        <begin position="107"/>
        <end position="125"/>
    </location>
</feature>
<dbReference type="GO" id="GO:0016874">
    <property type="term" value="F:ligase activity"/>
    <property type="evidence" value="ECO:0007669"/>
    <property type="project" value="UniProtKB-KW"/>
</dbReference>
<evidence type="ECO:0000256" key="4">
    <source>
        <dbReference type="ARBA" id="ARBA00023136"/>
    </source>
</evidence>
<evidence type="ECO:0000256" key="5">
    <source>
        <dbReference type="SAM" id="Phobius"/>
    </source>
</evidence>
<evidence type="ECO:0000256" key="3">
    <source>
        <dbReference type="ARBA" id="ARBA00022989"/>
    </source>
</evidence>